<protein>
    <submittedName>
        <fullName evidence="1">Uncharacterized protein</fullName>
    </submittedName>
</protein>
<accession>A0A977SNB9</accession>
<evidence type="ECO:0000313" key="2">
    <source>
        <dbReference type="Proteomes" id="UP001064695"/>
    </source>
</evidence>
<proteinExistence type="predicted"/>
<keyword evidence="2" id="KW-1185">Reference proteome</keyword>
<reference evidence="1" key="1">
    <citation type="submission" date="2022-09" db="EMBL/GenBank/DDBJ databases">
        <authorList>
            <person name="Xie Z."/>
            <person name="Yang M."/>
        </authorList>
    </citation>
    <scope>NUCLEOTIDE SEQUENCE</scope>
</reference>
<name>A0A977SNB9_9CAUD</name>
<dbReference type="EMBL" id="OP433492">
    <property type="protein sequence ID" value="UXN78517.1"/>
    <property type="molecule type" value="Genomic_DNA"/>
</dbReference>
<gene>
    <name evidence="1" type="ORF">SYYB1_28</name>
</gene>
<organism evidence="1 2">
    <name type="scientific">Bacillus phage vB_BaeroP_SYYB1</name>
    <dbReference type="NCBI Taxonomy" id="2980552"/>
    <lineage>
        <taxon>Viruses</taxon>
        <taxon>Duplodnaviria</taxon>
        <taxon>Heunggongvirae</taxon>
        <taxon>Uroviricota</taxon>
        <taxon>Caudoviricetes</taxon>
        <taxon>Salasmaviridae</taxon>
        <taxon>Tatarstanvirinae</taxon>
        <taxon>Gaunavirus</taxon>
        <taxon>Gaunavirus syybuna</taxon>
    </lineage>
</organism>
<sequence length="116" mass="13942">MGYVRLTQSLDYLKDYIESEELSMKASKIVEQGETVKLIILSPYSSRSYCVELLSTHRFLVYEEDNKYQRKAFYIAKTNKGVLGRINEQIDVFQTKMRRDKKYRDKEYYVRLTEEK</sequence>
<evidence type="ECO:0000313" key="1">
    <source>
        <dbReference type="EMBL" id="UXN78517.1"/>
    </source>
</evidence>
<dbReference type="Proteomes" id="UP001064695">
    <property type="component" value="Segment"/>
</dbReference>